<sequence>MTVYLDVIWGLNLLFDALLLYLTAIMLKRSVKLWRIFAGGLIGSLLILLAVTPFSYAGHPVVKLGFSIMMVLAVFGFKRLSFFLKGLMAFYLVTFLIGGALMGVHFFISYDLDLTSSVAIANVKGFGDPVSWLFVLIGFPLAWHFSKQGIGHMEMAKIQFDQLAGVRLCCCGMELQLKGLVDSGNQLYDPISRMPVMFVSVASILNEVPETVKDMAENPEGIIMGEGEFPTEFEHKMKIIPCRVVGQEHQLIIAMKPDILEIESDGKIYSVDKALVSFTTQQLSADGAFQCIIHPKMLTGTASQAADVKVS</sequence>
<gene>
    <name evidence="3" type="ORF">WQ57_02860</name>
</gene>
<dbReference type="RefSeq" id="WP_046522219.1">
    <property type="nucleotide sequence ID" value="NZ_LAYY01000002.1"/>
</dbReference>
<feature type="transmembrane region" description="Helical" evidence="2">
    <location>
        <begin position="89"/>
        <end position="110"/>
    </location>
</feature>
<keyword evidence="2" id="KW-0472">Membrane</keyword>
<reference evidence="3 4" key="1">
    <citation type="submission" date="2015-04" db="EMBL/GenBank/DDBJ databases">
        <title>Taxonomic description and genome sequence of Bacillus campisalis sp. nov., a novel member of the genus Bacillus isolated from solar saltern.</title>
        <authorList>
            <person name="Mathan Kumar R."/>
            <person name="Kaur G."/>
            <person name="Kumar A."/>
            <person name="Singh N.K."/>
            <person name="Kaur N."/>
            <person name="Kumar N."/>
            <person name="Mayilraj S."/>
        </authorList>
    </citation>
    <scope>NUCLEOTIDE SEQUENCE [LARGE SCALE GENOMIC DNA]</scope>
    <source>
        <strain evidence="3 4">SA2-6</strain>
    </source>
</reference>
<feature type="transmembrane region" description="Helical" evidence="2">
    <location>
        <begin position="6"/>
        <end position="27"/>
    </location>
</feature>
<accession>A0A0M2T303</accession>
<keyword evidence="2" id="KW-0812">Transmembrane</keyword>
<dbReference type="GO" id="GO:0006508">
    <property type="term" value="P:proteolysis"/>
    <property type="evidence" value="ECO:0007669"/>
    <property type="project" value="InterPro"/>
</dbReference>
<name>A0A0M2T303_9BACI</name>
<evidence type="ECO:0000313" key="3">
    <source>
        <dbReference type="EMBL" id="KKK39647.1"/>
    </source>
</evidence>
<keyword evidence="2" id="KW-1133">Transmembrane helix</keyword>
<dbReference type="PATRIC" id="fig|1408103.3.peg.646"/>
<dbReference type="OrthoDB" id="2690199at2"/>
<feature type="transmembrane region" description="Helical" evidence="2">
    <location>
        <begin position="60"/>
        <end position="77"/>
    </location>
</feature>
<dbReference type="Proteomes" id="UP000034166">
    <property type="component" value="Unassembled WGS sequence"/>
</dbReference>
<dbReference type="PIRSF" id="PIRSF018571">
    <property type="entry name" value="SpoIIGA"/>
    <property type="match status" value="1"/>
</dbReference>
<evidence type="ECO:0000256" key="1">
    <source>
        <dbReference type="PIRSR" id="PIRSR018571-1"/>
    </source>
</evidence>
<organism evidence="3 4">
    <name type="scientific">Mesobacillus campisalis</name>
    <dbReference type="NCBI Taxonomy" id="1408103"/>
    <lineage>
        <taxon>Bacteria</taxon>
        <taxon>Bacillati</taxon>
        <taxon>Bacillota</taxon>
        <taxon>Bacilli</taxon>
        <taxon>Bacillales</taxon>
        <taxon>Bacillaceae</taxon>
        <taxon>Mesobacillus</taxon>
    </lineage>
</organism>
<dbReference type="EMBL" id="LAYY01000002">
    <property type="protein sequence ID" value="KKK39647.1"/>
    <property type="molecule type" value="Genomic_DNA"/>
</dbReference>
<dbReference type="GO" id="GO:0004190">
    <property type="term" value="F:aspartic-type endopeptidase activity"/>
    <property type="evidence" value="ECO:0007669"/>
    <property type="project" value="InterPro"/>
</dbReference>
<keyword evidence="4" id="KW-1185">Reference proteome</keyword>
<dbReference type="InterPro" id="IPR005081">
    <property type="entry name" value="SpoIIGA"/>
</dbReference>
<feature type="transmembrane region" description="Helical" evidence="2">
    <location>
        <begin position="130"/>
        <end position="146"/>
    </location>
</feature>
<evidence type="ECO:0000256" key="2">
    <source>
        <dbReference type="SAM" id="Phobius"/>
    </source>
</evidence>
<dbReference type="Pfam" id="PF03419">
    <property type="entry name" value="Peptidase_U4"/>
    <property type="match status" value="1"/>
</dbReference>
<comment type="caution">
    <text evidence="3">The sequence shown here is derived from an EMBL/GenBank/DDBJ whole genome shotgun (WGS) entry which is preliminary data.</text>
</comment>
<proteinExistence type="predicted"/>
<evidence type="ECO:0000313" key="4">
    <source>
        <dbReference type="Proteomes" id="UP000034166"/>
    </source>
</evidence>
<dbReference type="GO" id="GO:0030436">
    <property type="term" value="P:asexual sporulation"/>
    <property type="evidence" value="ECO:0007669"/>
    <property type="project" value="InterPro"/>
</dbReference>
<dbReference type="AlphaFoldDB" id="A0A0M2T303"/>
<feature type="active site" evidence="1">
    <location>
        <position position="182"/>
    </location>
</feature>
<feature type="transmembrane region" description="Helical" evidence="2">
    <location>
        <begin position="34"/>
        <end position="54"/>
    </location>
</feature>
<protein>
    <submittedName>
        <fullName evidence="3">Peptidase</fullName>
    </submittedName>
</protein>
<dbReference type="NCBIfam" id="TIGR02854">
    <property type="entry name" value="spore_II_GA"/>
    <property type="match status" value="1"/>
</dbReference>